<sequence>MIQVPPHHHGSAQESTAQHSTAQPSPAPADTSAGYSSVLALALASRQVWASNVVQQARKPAAQLEPVRTRWVFSREGLRSSELLNPLFLAVTVSHSYAPAYATVIAVSRSSGAKKKRKGEGGAPPSAVADYAIVPHLVKYTNLTNTIGDSAQLGRNSNGIQYGQVIMTAPEVEGQRTLAQTSLSLDM</sequence>
<evidence type="ECO:0000313" key="2">
    <source>
        <dbReference type="EMBL" id="PMD58165.1"/>
    </source>
</evidence>
<dbReference type="EMBL" id="KZ613828">
    <property type="protein sequence ID" value="PMD58165.1"/>
    <property type="molecule type" value="Genomic_DNA"/>
</dbReference>
<feature type="compositionally biased region" description="Polar residues" evidence="1">
    <location>
        <begin position="12"/>
        <end position="24"/>
    </location>
</feature>
<accession>A0A2J6T572</accession>
<dbReference type="Proteomes" id="UP000235371">
    <property type="component" value="Unassembled WGS sequence"/>
</dbReference>
<dbReference type="RefSeq" id="XP_024735069.1">
    <property type="nucleotide sequence ID" value="XM_024883328.1"/>
</dbReference>
<evidence type="ECO:0000256" key="1">
    <source>
        <dbReference type="SAM" id="MobiDB-lite"/>
    </source>
</evidence>
<dbReference type="AlphaFoldDB" id="A0A2J6T572"/>
<dbReference type="InParanoid" id="A0A2J6T572"/>
<name>A0A2J6T572_9HELO</name>
<protein>
    <submittedName>
        <fullName evidence="2">Uncharacterized protein</fullName>
    </submittedName>
</protein>
<keyword evidence="3" id="KW-1185">Reference proteome</keyword>
<organism evidence="2 3">
    <name type="scientific">Hyaloscypha bicolor E</name>
    <dbReference type="NCBI Taxonomy" id="1095630"/>
    <lineage>
        <taxon>Eukaryota</taxon>
        <taxon>Fungi</taxon>
        <taxon>Dikarya</taxon>
        <taxon>Ascomycota</taxon>
        <taxon>Pezizomycotina</taxon>
        <taxon>Leotiomycetes</taxon>
        <taxon>Helotiales</taxon>
        <taxon>Hyaloscyphaceae</taxon>
        <taxon>Hyaloscypha</taxon>
        <taxon>Hyaloscypha bicolor</taxon>
    </lineage>
</organism>
<reference evidence="2 3" key="1">
    <citation type="submission" date="2016-04" db="EMBL/GenBank/DDBJ databases">
        <title>A degradative enzymes factory behind the ericoid mycorrhizal symbiosis.</title>
        <authorList>
            <consortium name="DOE Joint Genome Institute"/>
            <person name="Martino E."/>
            <person name="Morin E."/>
            <person name="Grelet G."/>
            <person name="Kuo A."/>
            <person name="Kohler A."/>
            <person name="Daghino S."/>
            <person name="Barry K."/>
            <person name="Choi C."/>
            <person name="Cichocki N."/>
            <person name="Clum A."/>
            <person name="Copeland A."/>
            <person name="Hainaut M."/>
            <person name="Haridas S."/>
            <person name="Labutti K."/>
            <person name="Lindquist E."/>
            <person name="Lipzen A."/>
            <person name="Khouja H.-R."/>
            <person name="Murat C."/>
            <person name="Ohm R."/>
            <person name="Olson A."/>
            <person name="Spatafora J."/>
            <person name="Veneault-Fourrey C."/>
            <person name="Henrissat B."/>
            <person name="Grigoriev I."/>
            <person name="Martin F."/>
            <person name="Perotto S."/>
        </authorList>
    </citation>
    <scope>NUCLEOTIDE SEQUENCE [LARGE SCALE GENOMIC DNA]</scope>
    <source>
        <strain evidence="2 3">E</strain>
    </source>
</reference>
<dbReference type="GeneID" id="36591405"/>
<gene>
    <name evidence="2" type="ORF">K444DRAFT_631218</name>
</gene>
<evidence type="ECO:0000313" key="3">
    <source>
        <dbReference type="Proteomes" id="UP000235371"/>
    </source>
</evidence>
<proteinExistence type="predicted"/>
<feature type="compositionally biased region" description="Basic residues" evidence="1">
    <location>
        <begin position="1"/>
        <end position="10"/>
    </location>
</feature>
<feature type="region of interest" description="Disordered" evidence="1">
    <location>
        <begin position="1"/>
        <end position="31"/>
    </location>
</feature>